<dbReference type="EMBL" id="KN847483">
    <property type="protein sequence ID" value="KIX00136.1"/>
    <property type="molecule type" value="Genomic_DNA"/>
</dbReference>
<sequence>MESVGRRHISGREGPYWWYVDACIFPPKATLTVVGRSQILDRDRIETVVKAGIPNQIDECYQRNLEPSSKMTRAELLERVQTNMKPQTES</sequence>
<evidence type="ECO:0000313" key="2">
    <source>
        <dbReference type="Proteomes" id="UP000053617"/>
    </source>
</evidence>
<dbReference type="HOGENOM" id="CLU_2442059_0_0_1"/>
<protein>
    <submittedName>
        <fullName evidence="1">Uncharacterized protein</fullName>
    </submittedName>
</protein>
<accession>A0A0D2IA63</accession>
<dbReference type="OrthoDB" id="4154892at2759"/>
<evidence type="ECO:0000313" key="1">
    <source>
        <dbReference type="EMBL" id="KIX00136.1"/>
    </source>
</evidence>
<dbReference type="Proteomes" id="UP000053617">
    <property type="component" value="Unassembled WGS sequence"/>
</dbReference>
<dbReference type="GeneID" id="25298344"/>
<keyword evidence="2" id="KW-1185">Reference proteome</keyword>
<gene>
    <name evidence="1" type="ORF">Z518_10273</name>
</gene>
<dbReference type="VEuPathDB" id="FungiDB:Z518_10273"/>
<proteinExistence type="predicted"/>
<dbReference type="AlphaFoldDB" id="A0A0D2IA63"/>
<dbReference type="RefSeq" id="XP_013267272.1">
    <property type="nucleotide sequence ID" value="XM_013411818.1"/>
</dbReference>
<organism evidence="1 2">
    <name type="scientific">Rhinocladiella mackenziei CBS 650.93</name>
    <dbReference type="NCBI Taxonomy" id="1442369"/>
    <lineage>
        <taxon>Eukaryota</taxon>
        <taxon>Fungi</taxon>
        <taxon>Dikarya</taxon>
        <taxon>Ascomycota</taxon>
        <taxon>Pezizomycotina</taxon>
        <taxon>Eurotiomycetes</taxon>
        <taxon>Chaetothyriomycetidae</taxon>
        <taxon>Chaetothyriales</taxon>
        <taxon>Herpotrichiellaceae</taxon>
        <taxon>Rhinocladiella</taxon>
    </lineage>
</organism>
<name>A0A0D2IA63_9EURO</name>
<reference evidence="1 2" key="1">
    <citation type="submission" date="2015-01" db="EMBL/GenBank/DDBJ databases">
        <title>The Genome Sequence of Rhinocladiella mackenzie CBS 650.93.</title>
        <authorList>
            <consortium name="The Broad Institute Genomics Platform"/>
            <person name="Cuomo C."/>
            <person name="de Hoog S."/>
            <person name="Gorbushina A."/>
            <person name="Stielow B."/>
            <person name="Teixiera M."/>
            <person name="Abouelleil A."/>
            <person name="Chapman S.B."/>
            <person name="Priest M."/>
            <person name="Young S.K."/>
            <person name="Wortman J."/>
            <person name="Nusbaum C."/>
            <person name="Birren B."/>
        </authorList>
    </citation>
    <scope>NUCLEOTIDE SEQUENCE [LARGE SCALE GENOMIC DNA]</scope>
    <source>
        <strain evidence="1 2">CBS 650.93</strain>
    </source>
</reference>